<accession>A0AAV6KYA0</accession>
<organism evidence="1 2">
    <name type="scientific">Rhododendron griersonianum</name>
    <dbReference type="NCBI Taxonomy" id="479676"/>
    <lineage>
        <taxon>Eukaryota</taxon>
        <taxon>Viridiplantae</taxon>
        <taxon>Streptophyta</taxon>
        <taxon>Embryophyta</taxon>
        <taxon>Tracheophyta</taxon>
        <taxon>Spermatophyta</taxon>
        <taxon>Magnoliopsida</taxon>
        <taxon>eudicotyledons</taxon>
        <taxon>Gunneridae</taxon>
        <taxon>Pentapetalae</taxon>
        <taxon>asterids</taxon>
        <taxon>Ericales</taxon>
        <taxon>Ericaceae</taxon>
        <taxon>Ericoideae</taxon>
        <taxon>Rhodoreae</taxon>
        <taxon>Rhododendron</taxon>
    </lineage>
</organism>
<protein>
    <recommendedName>
        <fullName evidence="3">RNase H type-1 domain-containing protein</fullName>
    </recommendedName>
</protein>
<dbReference type="AlphaFoldDB" id="A0AAV6KYA0"/>
<sequence length="62" mass="7115">MLRWLEREVKHIFREGNHCADLLASLNFQQLSLVVFPNMPPSLGQALYDDASGKFPRSRNSI</sequence>
<reference evidence="1" key="1">
    <citation type="submission" date="2020-08" db="EMBL/GenBank/DDBJ databases">
        <title>Plant Genome Project.</title>
        <authorList>
            <person name="Zhang R.-G."/>
        </authorList>
    </citation>
    <scope>NUCLEOTIDE SEQUENCE</scope>
    <source>
        <strain evidence="1">WSP0</strain>
        <tissue evidence="1">Leaf</tissue>
    </source>
</reference>
<evidence type="ECO:0000313" key="2">
    <source>
        <dbReference type="Proteomes" id="UP000823749"/>
    </source>
</evidence>
<comment type="caution">
    <text evidence="1">The sequence shown here is derived from an EMBL/GenBank/DDBJ whole genome shotgun (WGS) entry which is preliminary data.</text>
</comment>
<dbReference type="EMBL" id="JACTNZ010000003">
    <property type="protein sequence ID" value="KAG5557740.1"/>
    <property type="molecule type" value="Genomic_DNA"/>
</dbReference>
<gene>
    <name evidence="1" type="ORF">RHGRI_007857</name>
</gene>
<dbReference type="Proteomes" id="UP000823749">
    <property type="component" value="Chromosome 3"/>
</dbReference>
<name>A0AAV6KYA0_9ERIC</name>
<evidence type="ECO:0008006" key="3">
    <source>
        <dbReference type="Google" id="ProtNLM"/>
    </source>
</evidence>
<keyword evidence="2" id="KW-1185">Reference proteome</keyword>
<proteinExistence type="predicted"/>
<evidence type="ECO:0000313" key="1">
    <source>
        <dbReference type="EMBL" id="KAG5557740.1"/>
    </source>
</evidence>